<proteinExistence type="predicted"/>
<evidence type="ECO:0000313" key="3">
    <source>
        <dbReference type="Proteomes" id="UP001498398"/>
    </source>
</evidence>
<gene>
    <name evidence="2" type="ORF">VKT23_009940</name>
</gene>
<feature type="signal peptide" evidence="1">
    <location>
        <begin position="1"/>
        <end position="21"/>
    </location>
</feature>
<sequence length="165" mass="16680">MISKSLVLFLTFTLLTQHGFTNTLNGFPTSNLVTRAGAGGLGDLPLGSGNVPSACSGKDSCGFPTPDCSNAQTMEEVGQCTCSQDSADAFSNCLSCLIPNSNGMLNQTTAQSVMDSYTQSCNDLGVSVSSHTITAGGGGGSGSGIVNRMSFVAAGFAFVSLLALL</sequence>
<feature type="chain" id="PRO_5047246571" evidence="1">
    <location>
        <begin position="22"/>
        <end position="165"/>
    </location>
</feature>
<protein>
    <submittedName>
        <fullName evidence="2">Uncharacterized protein</fullName>
    </submittedName>
</protein>
<comment type="caution">
    <text evidence="2">The sequence shown here is derived from an EMBL/GenBank/DDBJ whole genome shotgun (WGS) entry which is preliminary data.</text>
</comment>
<name>A0ABR1JDK0_9AGAR</name>
<reference evidence="2 3" key="1">
    <citation type="submission" date="2024-01" db="EMBL/GenBank/DDBJ databases">
        <title>A draft genome for the cacao thread blight pathogen Marasmiellus scandens.</title>
        <authorList>
            <person name="Baruah I.K."/>
            <person name="Leung J."/>
            <person name="Bukari Y."/>
            <person name="Amoako-Attah I."/>
            <person name="Meinhardt L.W."/>
            <person name="Bailey B.A."/>
            <person name="Cohen S.P."/>
        </authorList>
    </citation>
    <scope>NUCLEOTIDE SEQUENCE [LARGE SCALE GENOMIC DNA]</scope>
    <source>
        <strain evidence="2 3">GH-19</strain>
    </source>
</reference>
<dbReference type="EMBL" id="JBANRG010000018">
    <property type="protein sequence ID" value="KAK7458032.1"/>
    <property type="molecule type" value="Genomic_DNA"/>
</dbReference>
<evidence type="ECO:0000313" key="2">
    <source>
        <dbReference type="EMBL" id="KAK7458032.1"/>
    </source>
</evidence>
<evidence type="ECO:0000256" key="1">
    <source>
        <dbReference type="SAM" id="SignalP"/>
    </source>
</evidence>
<keyword evidence="3" id="KW-1185">Reference proteome</keyword>
<organism evidence="2 3">
    <name type="scientific">Marasmiellus scandens</name>
    <dbReference type="NCBI Taxonomy" id="2682957"/>
    <lineage>
        <taxon>Eukaryota</taxon>
        <taxon>Fungi</taxon>
        <taxon>Dikarya</taxon>
        <taxon>Basidiomycota</taxon>
        <taxon>Agaricomycotina</taxon>
        <taxon>Agaricomycetes</taxon>
        <taxon>Agaricomycetidae</taxon>
        <taxon>Agaricales</taxon>
        <taxon>Marasmiineae</taxon>
        <taxon>Omphalotaceae</taxon>
        <taxon>Marasmiellus</taxon>
    </lineage>
</organism>
<accession>A0ABR1JDK0</accession>
<keyword evidence="1" id="KW-0732">Signal</keyword>
<dbReference type="Proteomes" id="UP001498398">
    <property type="component" value="Unassembled WGS sequence"/>
</dbReference>